<dbReference type="InterPro" id="IPR005119">
    <property type="entry name" value="LysR_subst-bd"/>
</dbReference>
<dbReference type="PROSITE" id="PS50931">
    <property type="entry name" value="HTH_LYSR"/>
    <property type="match status" value="1"/>
</dbReference>
<dbReference type="InterPro" id="IPR036390">
    <property type="entry name" value="WH_DNA-bd_sf"/>
</dbReference>
<dbReference type="EMBL" id="QGGT01000003">
    <property type="protein sequence ID" value="PWK34158.1"/>
    <property type="molecule type" value="Genomic_DNA"/>
</dbReference>
<name>A0A316EPC3_9BURK</name>
<dbReference type="Gene3D" id="3.40.190.290">
    <property type="match status" value="1"/>
</dbReference>
<proteinExistence type="inferred from homology"/>
<evidence type="ECO:0000256" key="2">
    <source>
        <dbReference type="ARBA" id="ARBA00023015"/>
    </source>
</evidence>
<dbReference type="Gene3D" id="1.10.10.10">
    <property type="entry name" value="Winged helix-like DNA-binding domain superfamily/Winged helix DNA-binding domain"/>
    <property type="match status" value="1"/>
</dbReference>
<evidence type="ECO:0000259" key="5">
    <source>
        <dbReference type="PROSITE" id="PS50931"/>
    </source>
</evidence>
<comment type="similarity">
    <text evidence="1">Belongs to the LysR transcriptional regulatory family.</text>
</comment>
<evidence type="ECO:0000313" key="7">
    <source>
        <dbReference type="Proteomes" id="UP000245754"/>
    </source>
</evidence>
<dbReference type="SUPFAM" id="SSF46785">
    <property type="entry name" value="Winged helix' DNA-binding domain"/>
    <property type="match status" value="1"/>
</dbReference>
<protein>
    <submittedName>
        <fullName evidence="6">LysR family transcriptional regulator AphB</fullName>
    </submittedName>
</protein>
<dbReference type="GO" id="GO:0003700">
    <property type="term" value="F:DNA-binding transcription factor activity"/>
    <property type="evidence" value="ECO:0007669"/>
    <property type="project" value="InterPro"/>
</dbReference>
<dbReference type="InterPro" id="IPR000847">
    <property type="entry name" value="LysR_HTH_N"/>
</dbReference>
<dbReference type="GO" id="GO:0006351">
    <property type="term" value="P:DNA-templated transcription"/>
    <property type="evidence" value="ECO:0007669"/>
    <property type="project" value="TreeGrafter"/>
</dbReference>
<sequence length="340" mass="36735">MYENALYRKIRHNEMHSCICVGNPMDLNDIALFVHVVRAGSFAEAGRRLGMPPSTASRRVQSLEAALGTRLMQRTTRRLALTDAGRNFFAESADRIDALMRAAGRVAEDANDIAGRVRVAVPADFFEWFPADALAKFAAANPRVRFEFELNDARVDLLGDGIDVALRGGDQDPSLFARKLGTSSAILVASPDYLARRGRPAELRDLAKHDCITSPSRGGPRTTWRLGGRGRAMSSVEVDGPFQANTSSAQLAGAMAGMGIALLPAALTVPLVESGRLRRVLPEFSSGVIGVHLVYHSRRQLPRAVSAFIEFAASTITARGLIQPDRAPSPHRKRAGVAAK</sequence>
<dbReference type="PANTHER" id="PTHR30537:SF5">
    <property type="entry name" value="HTH-TYPE TRANSCRIPTIONAL ACTIVATOR TTDR-RELATED"/>
    <property type="match status" value="1"/>
</dbReference>
<accession>A0A316EPC3</accession>
<dbReference type="InterPro" id="IPR036388">
    <property type="entry name" value="WH-like_DNA-bd_sf"/>
</dbReference>
<dbReference type="AlphaFoldDB" id="A0A316EPC3"/>
<dbReference type="Pfam" id="PF00126">
    <property type="entry name" value="HTH_1"/>
    <property type="match status" value="1"/>
</dbReference>
<dbReference type="FunFam" id="1.10.10.10:FF:000001">
    <property type="entry name" value="LysR family transcriptional regulator"/>
    <property type="match status" value="1"/>
</dbReference>
<dbReference type="GO" id="GO:0043565">
    <property type="term" value="F:sequence-specific DNA binding"/>
    <property type="evidence" value="ECO:0007669"/>
    <property type="project" value="TreeGrafter"/>
</dbReference>
<dbReference type="SUPFAM" id="SSF53850">
    <property type="entry name" value="Periplasmic binding protein-like II"/>
    <property type="match status" value="1"/>
</dbReference>
<organism evidence="6 7">
    <name type="scientific">Cupriavidus plantarum</name>
    <dbReference type="NCBI Taxonomy" id="942865"/>
    <lineage>
        <taxon>Bacteria</taxon>
        <taxon>Pseudomonadati</taxon>
        <taxon>Pseudomonadota</taxon>
        <taxon>Betaproteobacteria</taxon>
        <taxon>Burkholderiales</taxon>
        <taxon>Burkholderiaceae</taxon>
        <taxon>Cupriavidus</taxon>
    </lineage>
</organism>
<dbReference type="CDD" id="cd08422">
    <property type="entry name" value="PBP2_CrgA_like"/>
    <property type="match status" value="1"/>
</dbReference>
<feature type="domain" description="HTH lysR-type" evidence="5">
    <location>
        <begin position="25"/>
        <end position="82"/>
    </location>
</feature>
<evidence type="ECO:0000256" key="1">
    <source>
        <dbReference type="ARBA" id="ARBA00009437"/>
    </source>
</evidence>
<keyword evidence="7" id="KW-1185">Reference proteome</keyword>
<keyword evidence="2" id="KW-0805">Transcription regulation</keyword>
<evidence type="ECO:0000256" key="4">
    <source>
        <dbReference type="ARBA" id="ARBA00023163"/>
    </source>
</evidence>
<evidence type="ECO:0000256" key="3">
    <source>
        <dbReference type="ARBA" id="ARBA00023125"/>
    </source>
</evidence>
<comment type="caution">
    <text evidence="6">The sequence shown here is derived from an EMBL/GenBank/DDBJ whole genome shotgun (WGS) entry which is preliminary data.</text>
</comment>
<dbReference type="Pfam" id="PF03466">
    <property type="entry name" value="LysR_substrate"/>
    <property type="match status" value="1"/>
</dbReference>
<keyword evidence="3" id="KW-0238">DNA-binding</keyword>
<dbReference type="PANTHER" id="PTHR30537">
    <property type="entry name" value="HTH-TYPE TRANSCRIPTIONAL REGULATOR"/>
    <property type="match status" value="1"/>
</dbReference>
<reference evidence="6 7" key="1">
    <citation type="submission" date="2018-05" db="EMBL/GenBank/DDBJ databases">
        <title>Genomic Encyclopedia of Type Strains, Phase IV (KMG-V): Genome sequencing to study the core and pangenomes of soil and plant-associated prokaryotes.</title>
        <authorList>
            <person name="Whitman W."/>
        </authorList>
    </citation>
    <scope>NUCLEOTIDE SEQUENCE [LARGE SCALE GENOMIC DNA]</scope>
    <source>
        <strain evidence="6 7">SLV-132</strain>
    </source>
</reference>
<evidence type="ECO:0000313" key="6">
    <source>
        <dbReference type="EMBL" id="PWK34158.1"/>
    </source>
</evidence>
<gene>
    <name evidence="6" type="ORF">C7419_103477</name>
</gene>
<keyword evidence="4" id="KW-0804">Transcription</keyword>
<dbReference type="InterPro" id="IPR058163">
    <property type="entry name" value="LysR-type_TF_proteobact-type"/>
</dbReference>
<dbReference type="Proteomes" id="UP000245754">
    <property type="component" value="Unassembled WGS sequence"/>
</dbReference>